<dbReference type="GO" id="GO:0004300">
    <property type="term" value="F:enoyl-CoA hydratase activity"/>
    <property type="evidence" value="ECO:0007669"/>
    <property type="project" value="UniProtKB-EC"/>
</dbReference>
<sequence length="261" mass="27896">MLSFPFLSVPMTQTIVSERDGAVLTLRLNRPEKKNALTRDMYSRLATALQQADADASVHAIVLCGSAHCFTSGNDIVDFLEVPPTDMDSPVFCFMRSLLACRKPVVAAVAGAAVGIGTTLLLHCDLVYVAGDARLRMPFVNLGLCPEFGSSLLLPQRLGQARAAGLLLLGEGFSGEQAANWGLANAALEDGEAVLRQAHAAAHRLAALAPAAVQDSKRLMRAPGREQLQRVIEEESWLFIQRLKSPEAVAALSGFIHKAAP</sequence>
<dbReference type="Gene3D" id="1.10.12.10">
    <property type="entry name" value="Lyase 2-enoyl-coa Hydratase, Chain A, domain 2"/>
    <property type="match status" value="1"/>
</dbReference>
<dbReference type="InterPro" id="IPR001753">
    <property type="entry name" value="Enoyl-CoA_hydra/iso"/>
</dbReference>
<gene>
    <name evidence="5" type="ORF">PLUA15_180059</name>
</gene>
<evidence type="ECO:0000313" key="5">
    <source>
        <dbReference type="EMBL" id="SOB50608.1"/>
    </source>
</evidence>
<comment type="similarity">
    <text evidence="2">Belongs to the enoyl-CoA hydratase/isomerase family.</text>
</comment>
<keyword evidence="5" id="KW-0456">Lyase</keyword>
<dbReference type="GO" id="GO:0004165">
    <property type="term" value="F:delta(3)-delta(2)-enoyl-CoA isomerase activity"/>
    <property type="evidence" value="ECO:0007669"/>
    <property type="project" value="UniProtKB-ARBA"/>
</dbReference>
<dbReference type="PANTHER" id="PTHR43684">
    <property type="match status" value="1"/>
</dbReference>
<dbReference type="Pfam" id="PF00378">
    <property type="entry name" value="ECH_1"/>
    <property type="match status" value="1"/>
</dbReference>
<dbReference type="EC" id="4.2.1.17" evidence="5"/>
<dbReference type="InterPro" id="IPR051053">
    <property type="entry name" value="ECH/Chromodomain_protein"/>
</dbReference>
<reference evidence="5 6" key="1">
    <citation type="submission" date="2017-08" db="EMBL/GenBank/DDBJ databases">
        <authorList>
            <person name="Chaillou S."/>
        </authorList>
    </citation>
    <scope>NUCLEOTIDE SEQUENCE [LARGE SCALE GENOMIC DNA]</scope>
    <source>
        <strain evidence="5 6">MFPA15A1205</strain>
    </source>
</reference>
<evidence type="ECO:0000256" key="3">
    <source>
        <dbReference type="ARBA" id="ARBA00023140"/>
    </source>
</evidence>
<dbReference type="SUPFAM" id="SSF52096">
    <property type="entry name" value="ClpP/crotonase"/>
    <property type="match status" value="1"/>
</dbReference>
<proteinExistence type="inferred from homology"/>
<organism evidence="5 6">
    <name type="scientific">Pseudomonas lundensis</name>
    <dbReference type="NCBI Taxonomy" id="86185"/>
    <lineage>
        <taxon>Bacteria</taxon>
        <taxon>Pseudomonadati</taxon>
        <taxon>Pseudomonadota</taxon>
        <taxon>Gammaproteobacteria</taxon>
        <taxon>Pseudomonadales</taxon>
        <taxon>Pseudomonadaceae</taxon>
        <taxon>Pseudomonas</taxon>
    </lineage>
</organism>
<name>A0AAX2H393_9PSED</name>
<comment type="subcellular location">
    <subcellularLocation>
        <location evidence="1">Peroxisome</location>
    </subcellularLocation>
</comment>
<dbReference type="Proteomes" id="UP000219564">
    <property type="component" value="Unassembled WGS sequence"/>
</dbReference>
<evidence type="ECO:0000313" key="6">
    <source>
        <dbReference type="Proteomes" id="UP000219564"/>
    </source>
</evidence>
<dbReference type="InterPro" id="IPR014748">
    <property type="entry name" value="Enoyl-CoA_hydra_C"/>
</dbReference>
<dbReference type="Gene3D" id="3.90.226.10">
    <property type="entry name" value="2-enoyl-CoA Hydratase, Chain A, domain 1"/>
    <property type="match status" value="1"/>
</dbReference>
<dbReference type="CDD" id="cd06558">
    <property type="entry name" value="crotonase-like"/>
    <property type="match status" value="1"/>
</dbReference>
<evidence type="ECO:0000256" key="2">
    <source>
        <dbReference type="ARBA" id="ARBA00005254"/>
    </source>
</evidence>
<dbReference type="PANTHER" id="PTHR43684:SF1">
    <property type="entry name" value="ENOYL-COA DELTA ISOMERASE 2"/>
    <property type="match status" value="1"/>
</dbReference>
<evidence type="ECO:0000256" key="1">
    <source>
        <dbReference type="ARBA" id="ARBA00004275"/>
    </source>
</evidence>
<dbReference type="AlphaFoldDB" id="A0AAX2H393"/>
<accession>A0AAX2H393</accession>
<dbReference type="EMBL" id="OBKZ01000010">
    <property type="protein sequence ID" value="SOB50608.1"/>
    <property type="molecule type" value="Genomic_DNA"/>
</dbReference>
<keyword evidence="3" id="KW-0576">Peroxisome</keyword>
<protein>
    <submittedName>
        <fullName evidence="5">Enoyl-CoA hydratase</fullName>
        <ecNumber evidence="5">4.2.1.17</ecNumber>
    </submittedName>
</protein>
<comment type="caution">
    <text evidence="5">The sequence shown here is derived from an EMBL/GenBank/DDBJ whole genome shotgun (WGS) entry which is preliminary data.</text>
</comment>
<evidence type="ECO:0000256" key="4">
    <source>
        <dbReference type="ARBA" id="ARBA00023235"/>
    </source>
</evidence>
<dbReference type="InterPro" id="IPR029045">
    <property type="entry name" value="ClpP/crotonase-like_dom_sf"/>
</dbReference>
<keyword evidence="4" id="KW-0413">Isomerase</keyword>